<feature type="transmembrane region" description="Helical" evidence="1">
    <location>
        <begin position="12"/>
        <end position="32"/>
    </location>
</feature>
<keyword evidence="1" id="KW-0472">Membrane</keyword>
<protein>
    <submittedName>
        <fullName evidence="2">Uncharacterized protein</fullName>
    </submittedName>
</protein>
<evidence type="ECO:0000313" key="3">
    <source>
        <dbReference type="Proteomes" id="UP000182631"/>
    </source>
</evidence>
<keyword evidence="3" id="KW-1185">Reference proteome</keyword>
<dbReference type="AlphaFoldDB" id="A0A171DI26"/>
<name>A0A171DI26_9SYNE</name>
<organism evidence="2 3">
    <name type="scientific">Candidatus Synechococcus spongiarum</name>
    <dbReference type="NCBI Taxonomy" id="431041"/>
    <lineage>
        <taxon>Bacteria</taxon>
        <taxon>Bacillati</taxon>
        <taxon>Cyanobacteriota</taxon>
        <taxon>Cyanophyceae</taxon>
        <taxon>Synechococcales</taxon>
        <taxon>Synechococcaceae</taxon>
        <taxon>Synechococcus</taxon>
    </lineage>
</organism>
<sequence length="39" mass="4617">MPNRVTFRKLCRNTYCLAVALILFAVWVLFFLSRLEVLV</sequence>
<gene>
    <name evidence="2" type="ORF">FLM9_1654</name>
</gene>
<dbReference type="EMBL" id="FITM01000178">
    <property type="protein sequence ID" value="SAY39491.1"/>
    <property type="molecule type" value="Genomic_DNA"/>
</dbReference>
<reference evidence="3" key="1">
    <citation type="submission" date="2016-02" db="EMBL/GenBank/DDBJ databases">
        <authorList>
            <person name="liu f."/>
        </authorList>
    </citation>
    <scope>NUCLEOTIDE SEQUENCE [LARGE SCALE GENOMIC DNA]</scope>
</reference>
<proteinExistence type="predicted"/>
<accession>A0A171DI26</accession>
<keyword evidence="1" id="KW-0812">Transmembrane</keyword>
<evidence type="ECO:0000256" key="1">
    <source>
        <dbReference type="SAM" id="Phobius"/>
    </source>
</evidence>
<evidence type="ECO:0000313" key="2">
    <source>
        <dbReference type="EMBL" id="SAY39491.1"/>
    </source>
</evidence>
<keyword evidence="1" id="KW-1133">Transmembrane helix</keyword>
<dbReference type="Proteomes" id="UP000182631">
    <property type="component" value="Unassembled WGS sequence"/>
</dbReference>